<dbReference type="InterPro" id="IPR001938">
    <property type="entry name" value="Thaumatin"/>
</dbReference>
<dbReference type="Gene3D" id="2.60.110.10">
    <property type="entry name" value="Thaumatin"/>
    <property type="match status" value="1"/>
</dbReference>
<keyword evidence="1" id="KW-1015">Disulfide bond</keyword>
<evidence type="ECO:0000313" key="3">
    <source>
        <dbReference type="EMBL" id="KAJ8462309.1"/>
    </source>
</evidence>
<feature type="disulfide bond" evidence="1">
    <location>
        <begin position="182"/>
        <end position="199"/>
    </location>
</feature>
<dbReference type="SUPFAM" id="SSF49870">
    <property type="entry name" value="Osmotin, thaumatin-like protein"/>
    <property type="match status" value="1"/>
</dbReference>
<evidence type="ECO:0000256" key="1">
    <source>
        <dbReference type="PIRSR" id="PIRSR002703-1"/>
    </source>
</evidence>
<dbReference type="InterPro" id="IPR037176">
    <property type="entry name" value="Osmotin/thaumatin-like_sf"/>
</dbReference>
<dbReference type="Proteomes" id="UP001215151">
    <property type="component" value="Unassembled WGS sequence"/>
</dbReference>
<feature type="chain" id="PRO_5041985947" description="Thaumatin-like protein" evidence="2">
    <location>
        <begin position="21"/>
        <end position="278"/>
    </location>
</feature>
<dbReference type="AlphaFoldDB" id="A0AAD7TJI1"/>
<dbReference type="PANTHER" id="PTHR31048">
    <property type="entry name" value="OS03G0233200 PROTEIN"/>
    <property type="match status" value="1"/>
</dbReference>
<organism evidence="3 4">
    <name type="scientific">Trametes cubensis</name>
    <dbReference type="NCBI Taxonomy" id="1111947"/>
    <lineage>
        <taxon>Eukaryota</taxon>
        <taxon>Fungi</taxon>
        <taxon>Dikarya</taxon>
        <taxon>Basidiomycota</taxon>
        <taxon>Agaricomycotina</taxon>
        <taxon>Agaricomycetes</taxon>
        <taxon>Polyporales</taxon>
        <taxon>Polyporaceae</taxon>
        <taxon>Trametes</taxon>
    </lineage>
</organism>
<dbReference type="EMBL" id="JAPEVG010000477">
    <property type="protein sequence ID" value="KAJ8462309.1"/>
    <property type="molecule type" value="Genomic_DNA"/>
</dbReference>
<protein>
    <recommendedName>
        <fullName evidence="5">Thaumatin-like protein</fullName>
    </recommendedName>
</protein>
<dbReference type="PIRSF" id="PIRSF002703">
    <property type="entry name" value="Thaumatin"/>
    <property type="match status" value="1"/>
</dbReference>
<feature type="disulfide bond" evidence="1">
    <location>
        <begin position="174"/>
        <end position="242"/>
    </location>
</feature>
<gene>
    <name evidence="3" type="ORF">ONZ51_g10980</name>
</gene>
<feature type="disulfide bond" evidence="1">
    <location>
        <begin position="203"/>
        <end position="216"/>
    </location>
</feature>
<comment type="caution">
    <text evidence="3">The sequence shown here is derived from an EMBL/GenBank/DDBJ whole genome shotgun (WGS) entry which is preliminary data.</text>
</comment>
<feature type="signal peptide" evidence="2">
    <location>
        <begin position="1"/>
        <end position="20"/>
    </location>
</feature>
<name>A0AAD7TJI1_9APHY</name>
<evidence type="ECO:0000313" key="4">
    <source>
        <dbReference type="Proteomes" id="UP001215151"/>
    </source>
</evidence>
<feature type="disulfide bond" evidence="1">
    <location>
        <begin position="169"/>
        <end position="261"/>
    </location>
</feature>
<evidence type="ECO:0000256" key="2">
    <source>
        <dbReference type="SAM" id="SignalP"/>
    </source>
</evidence>
<reference evidence="3" key="1">
    <citation type="submission" date="2022-11" db="EMBL/GenBank/DDBJ databases">
        <title>Genome Sequence of Cubamyces cubensis.</title>
        <authorList>
            <person name="Buettner E."/>
        </authorList>
    </citation>
    <scope>NUCLEOTIDE SEQUENCE</scope>
    <source>
        <strain evidence="3">MPL-01</strain>
    </source>
</reference>
<dbReference type="SMART" id="SM00205">
    <property type="entry name" value="THN"/>
    <property type="match status" value="1"/>
</dbReference>
<feature type="disulfide bond" evidence="1">
    <location>
        <begin position="96"/>
        <end position="108"/>
    </location>
</feature>
<feature type="disulfide bond" evidence="1">
    <location>
        <begin position="30"/>
        <end position="274"/>
    </location>
</feature>
<evidence type="ECO:0008006" key="5">
    <source>
        <dbReference type="Google" id="ProtNLM"/>
    </source>
</evidence>
<sequence length="278" mass="28980">MLLIGASIAVASSLASTVAAARTFTVFNQCNYTIWPAIFTDLNVGSAVPDQARGWELPASESTVFQVPDNWVSGRIWCRLRGYHIVAQLVQARHGCDFSNGATGPETCLTGGCNGGLECDAHTGTGIPPATLAEFTLGINGAADSYDDTPVSVVDGHNIPMRIDNTKRCPVADCPVDLVAKCPGPLASPMDANNKAVGCKTACSAGLSGYVNSPDCCSGNFSSPAACPSSGVQYYSYFKGNCPNAYAYAFDESSGTALWSCDSSLKADYTITFCPSSS</sequence>
<dbReference type="PROSITE" id="PS51367">
    <property type="entry name" value="THAUMATIN_2"/>
    <property type="match status" value="1"/>
</dbReference>
<accession>A0AAD7TJI1</accession>
<feature type="disulfide bond" evidence="1">
    <location>
        <begin position="113"/>
        <end position="119"/>
    </location>
</feature>
<feature type="disulfide bond" evidence="1">
    <location>
        <begin position="217"/>
        <end position="227"/>
    </location>
</feature>
<keyword evidence="2" id="KW-0732">Signal</keyword>
<proteinExistence type="predicted"/>
<dbReference type="Pfam" id="PF00314">
    <property type="entry name" value="Thaumatin"/>
    <property type="match status" value="1"/>
</dbReference>
<keyword evidence="4" id="KW-1185">Reference proteome</keyword>